<dbReference type="Pfam" id="PF04909">
    <property type="entry name" value="Amidohydro_2"/>
    <property type="match status" value="1"/>
</dbReference>
<feature type="non-terminal residue" evidence="2">
    <location>
        <position position="1"/>
    </location>
</feature>
<accession>X0UH94</accession>
<name>X0UH94_9ZZZZ</name>
<dbReference type="AlphaFoldDB" id="X0UH94"/>
<dbReference type="SUPFAM" id="SSF51556">
    <property type="entry name" value="Metallo-dependent hydrolases"/>
    <property type="match status" value="1"/>
</dbReference>
<evidence type="ECO:0000313" key="2">
    <source>
        <dbReference type="EMBL" id="GAG05109.1"/>
    </source>
</evidence>
<evidence type="ECO:0000259" key="1">
    <source>
        <dbReference type="Pfam" id="PF04909"/>
    </source>
</evidence>
<dbReference type="Gene3D" id="3.20.20.140">
    <property type="entry name" value="Metal-dependent hydrolases"/>
    <property type="match status" value="1"/>
</dbReference>
<sequence>KETTEKERNLKIYNEEIRDFIPERVFDFHVHVFDEEIIPKGDPGFELPGVHIKSYTIPELMDDMKKIYPGKEFSAVVFGFPDERYDSDGNNEYVAKNSDHKTVFPFRLIRPDEPLEKVEDDLKTMRFLGVKPYLNYVRDKDVKDIEINDMLPPGIMKVIDKLGLIIMLHIPRNGRLADPVNRKQIVEIAKKYPDAKIVLAHIGRAYYLSNIVGHLEAISSFENVFCDISMVNHWEVMEYLFSNFNRKKILYGTDLPISICGGKSVEINDQYTY</sequence>
<dbReference type="EMBL" id="BARS01020249">
    <property type="protein sequence ID" value="GAG05109.1"/>
    <property type="molecule type" value="Genomic_DNA"/>
</dbReference>
<dbReference type="InterPro" id="IPR006680">
    <property type="entry name" value="Amidohydro-rel"/>
</dbReference>
<feature type="domain" description="Amidohydrolase-related" evidence="1">
    <location>
        <begin position="27"/>
        <end position="257"/>
    </location>
</feature>
<gene>
    <name evidence="2" type="ORF">S01H1_32686</name>
</gene>
<comment type="caution">
    <text evidence="2">The sequence shown here is derived from an EMBL/GenBank/DDBJ whole genome shotgun (WGS) entry which is preliminary data.</text>
</comment>
<protein>
    <recommendedName>
        <fullName evidence="1">Amidohydrolase-related domain-containing protein</fullName>
    </recommendedName>
</protein>
<organism evidence="2">
    <name type="scientific">marine sediment metagenome</name>
    <dbReference type="NCBI Taxonomy" id="412755"/>
    <lineage>
        <taxon>unclassified sequences</taxon>
        <taxon>metagenomes</taxon>
        <taxon>ecological metagenomes</taxon>
    </lineage>
</organism>
<dbReference type="GO" id="GO:0016787">
    <property type="term" value="F:hydrolase activity"/>
    <property type="evidence" value="ECO:0007669"/>
    <property type="project" value="InterPro"/>
</dbReference>
<feature type="non-terminal residue" evidence="2">
    <location>
        <position position="273"/>
    </location>
</feature>
<proteinExistence type="predicted"/>
<reference evidence="2" key="1">
    <citation type="journal article" date="2014" name="Front. Microbiol.">
        <title>High frequency of phylogenetically diverse reductive dehalogenase-homologous genes in deep subseafloor sedimentary metagenomes.</title>
        <authorList>
            <person name="Kawai M."/>
            <person name="Futagami T."/>
            <person name="Toyoda A."/>
            <person name="Takaki Y."/>
            <person name="Nishi S."/>
            <person name="Hori S."/>
            <person name="Arai W."/>
            <person name="Tsubouchi T."/>
            <person name="Morono Y."/>
            <person name="Uchiyama I."/>
            <person name="Ito T."/>
            <person name="Fujiyama A."/>
            <person name="Inagaki F."/>
            <person name="Takami H."/>
        </authorList>
    </citation>
    <scope>NUCLEOTIDE SEQUENCE</scope>
    <source>
        <strain evidence="2">Expedition CK06-06</strain>
    </source>
</reference>
<dbReference type="InterPro" id="IPR032466">
    <property type="entry name" value="Metal_Hydrolase"/>
</dbReference>